<dbReference type="Proteomes" id="UP000253318">
    <property type="component" value="Unassembled WGS sequence"/>
</dbReference>
<sequence length="66" mass="7063">MPRPSVHAPTAAAPAPWRSRRNRPGAGSPGRTRGPAAGRRAASWPSPAPRRRPRPPSRVRPSPCGR</sequence>
<organism evidence="2 3">
    <name type="scientific">Marinitenerispora sediminis</name>
    <dbReference type="NCBI Taxonomy" id="1931232"/>
    <lineage>
        <taxon>Bacteria</taxon>
        <taxon>Bacillati</taxon>
        <taxon>Actinomycetota</taxon>
        <taxon>Actinomycetes</taxon>
        <taxon>Streptosporangiales</taxon>
        <taxon>Nocardiopsidaceae</taxon>
        <taxon>Marinitenerispora</taxon>
    </lineage>
</organism>
<accession>A0A368T1K7</accession>
<dbReference type="EMBL" id="QEIN01000168">
    <property type="protein sequence ID" value="RCV54378.1"/>
    <property type="molecule type" value="Genomic_DNA"/>
</dbReference>
<feature type="region of interest" description="Disordered" evidence="1">
    <location>
        <begin position="1"/>
        <end position="66"/>
    </location>
</feature>
<reference evidence="2 3" key="1">
    <citation type="submission" date="2018-04" db="EMBL/GenBank/DDBJ databases">
        <title>Novel actinobacteria from marine sediment.</title>
        <authorList>
            <person name="Ng Z.Y."/>
            <person name="Tan G.Y.A."/>
        </authorList>
    </citation>
    <scope>NUCLEOTIDE SEQUENCE [LARGE SCALE GENOMIC DNA]</scope>
    <source>
        <strain evidence="2 3">TPS81</strain>
    </source>
</reference>
<evidence type="ECO:0000313" key="3">
    <source>
        <dbReference type="Proteomes" id="UP000253318"/>
    </source>
</evidence>
<keyword evidence="3" id="KW-1185">Reference proteome</keyword>
<evidence type="ECO:0000256" key="1">
    <source>
        <dbReference type="SAM" id="MobiDB-lite"/>
    </source>
</evidence>
<protein>
    <submittedName>
        <fullName evidence="2">Uncharacterized protein</fullName>
    </submittedName>
</protein>
<dbReference type="AlphaFoldDB" id="A0A368T1K7"/>
<feature type="compositionally biased region" description="Low complexity" evidence="1">
    <location>
        <begin position="24"/>
        <end position="45"/>
    </location>
</feature>
<comment type="caution">
    <text evidence="2">The sequence shown here is derived from an EMBL/GenBank/DDBJ whole genome shotgun (WGS) entry which is preliminary data.</text>
</comment>
<proteinExistence type="predicted"/>
<name>A0A368T1K7_9ACTN</name>
<evidence type="ECO:0000313" key="2">
    <source>
        <dbReference type="EMBL" id="RCV54378.1"/>
    </source>
</evidence>
<gene>
    <name evidence="2" type="ORF">DEF24_19355</name>
</gene>